<reference evidence="1 2" key="1">
    <citation type="journal article" date="2019" name="Sci. Rep.">
        <title>Orb-weaving spider Araneus ventricosus genome elucidates the spidroin gene catalogue.</title>
        <authorList>
            <person name="Kono N."/>
            <person name="Nakamura H."/>
            <person name="Ohtoshi R."/>
            <person name="Moran D.A.P."/>
            <person name="Shinohara A."/>
            <person name="Yoshida Y."/>
            <person name="Fujiwara M."/>
            <person name="Mori M."/>
            <person name="Tomita M."/>
            <person name="Arakawa K."/>
        </authorList>
    </citation>
    <scope>NUCLEOTIDE SEQUENCE [LARGE SCALE GENOMIC DNA]</scope>
</reference>
<proteinExistence type="predicted"/>
<evidence type="ECO:0008006" key="3">
    <source>
        <dbReference type="Google" id="ProtNLM"/>
    </source>
</evidence>
<dbReference type="Proteomes" id="UP000499080">
    <property type="component" value="Unassembled WGS sequence"/>
</dbReference>
<keyword evidence="2" id="KW-1185">Reference proteome</keyword>
<dbReference type="AlphaFoldDB" id="A0A4Y2JHS9"/>
<dbReference type="Pfam" id="PF14223">
    <property type="entry name" value="Retrotran_gag_2"/>
    <property type="match status" value="1"/>
</dbReference>
<protein>
    <recommendedName>
        <fullName evidence="3">DUF4219 domain-containing protein</fullName>
    </recommendedName>
</protein>
<evidence type="ECO:0000313" key="2">
    <source>
        <dbReference type="Proteomes" id="UP000499080"/>
    </source>
</evidence>
<accession>A0A4Y2JHS9</accession>
<sequence>MESSIEQLEADNYSSWRIDMKVLLMERNYWRIETGTEIKPEEEKFKELKHFNSVKDKAYRTIYFNISKTYRYVIANREDPVAAWKHLEHFRPDSRDRVIGLTDVFSSCRINPQEETRIYAARIRRIVYQLKDAAKQINGLSQAFQLIRFLRRNSMVLSNISTGGTTRSQWRFFAQVLEVLASCLEYLEGLKNYSTYIVMLSQRRICALG</sequence>
<dbReference type="OrthoDB" id="6418978at2759"/>
<name>A0A4Y2JHS9_ARAVE</name>
<evidence type="ECO:0000313" key="1">
    <source>
        <dbReference type="EMBL" id="GBM89028.1"/>
    </source>
</evidence>
<organism evidence="1 2">
    <name type="scientific">Araneus ventricosus</name>
    <name type="common">Orbweaver spider</name>
    <name type="synonym">Epeira ventricosa</name>
    <dbReference type="NCBI Taxonomy" id="182803"/>
    <lineage>
        <taxon>Eukaryota</taxon>
        <taxon>Metazoa</taxon>
        <taxon>Ecdysozoa</taxon>
        <taxon>Arthropoda</taxon>
        <taxon>Chelicerata</taxon>
        <taxon>Arachnida</taxon>
        <taxon>Araneae</taxon>
        <taxon>Araneomorphae</taxon>
        <taxon>Entelegynae</taxon>
        <taxon>Araneoidea</taxon>
        <taxon>Araneidae</taxon>
        <taxon>Araneus</taxon>
    </lineage>
</organism>
<gene>
    <name evidence="1" type="ORF">AVEN_151914_1</name>
</gene>
<comment type="caution">
    <text evidence="1">The sequence shown here is derived from an EMBL/GenBank/DDBJ whole genome shotgun (WGS) entry which is preliminary data.</text>
</comment>
<dbReference type="EMBL" id="BGPR01003507">
    <property type="protein sequence ID" value="GBM89028.1"/>
    <property type="molecule type" value="Genomic_DNA"/>
</dbReference>